<reference evidence="3 4" key="1">
    <citation type="submission" date="2019-02" db="EMBL/GenBank/DDBJ databases">
        <title>Deep-cultivation of Planctomycetes and their phenomic and genomic characterization uncovers novel biology.</title>
        <authorList>
            <person name="Wiegand S."/>
            <person name="Jogler M."/>
            <person name="Boedeker C."/>
            <person name="Pinto D."/>
            <person name="Vollmers J."/>
            <person name="Rivas-Marin E."/>
            <person name="Kohn T."/>
            <person name="Peeters S.H."/>
            <person name="Heuer A."/>
            <person name="Rast P."/>
            <person name="Oberbeckmann S."/>
            <person name="Bunk B."/>
            <person name="Jeske O."/>
            <person name="Meyerdierks A."/>
            <person name="Storesund J.E."/>
            <person name="Kallscheuer N."/>
            <person name="Luecker S."/>
            <person name="Lage O.M."/>
            <person name="Pohl T."/>
            <person name="Merkel B.J."/>
            <person name="Hornburger P."/>
            <person name="Mueller R.-W."/>
            <person name="Bruemmer F."/>
            <person name="Labrenz M."/>
            <person name="Spormann A.M."/>
            <person name="Op den Camp H."/>
            <person name="Overmann J."/>
            <person name="Amann R."/>
            <person name="Jetten M.S.M."/>
            <person name="Mascher T."/>
            <person name="Medema M.H."/>
            <person name="Devos D.P."/>
            <person name="Kaster A.-K."/>
            <person name="Ovreas L."/>
            <person name="Rohde M."/>
            <person name="Galperin M.Y."/>
            <person name="Jogler C."/>
        </authorList>
    </citation>
    <scope>NUCLEOTIDE SEQUENCE [LARGE SCALE GENOMIC DNA]</scope>
    <source>
        <strain evidence="3 4">KS4</strain>
    </source>
</reference>
<keyword evidence="3" id="KW-0326">Glycosidase</keyword>
<keyword evidence="4" id="KW-1185">Reference proteome</keyword>
<accession>A0A517YVH9</accession>
<evidence type="ECO:0000313" key="4">
    <source>
        <dbReference type="Proteomes" id="UP000317369"/>
    </source>
</evidence>
<evidence type="ECO:0000259" key="2">
    <source>
        <dbReference type="Pfam" id="PF00703"/>
    </source>
</evidence>
<dbReference type="OrthoDB" id="9762066at2"/>
<dbReference type="Pfam" id="PF00703">
    <property type="entry name" value="Glyco_hydro_2"/>
    <property type="match status" value="1"/>
</dbReference>
<dbReference type="InterPro" id="IPR036156">
    <property type="entry name" value="Beta-gal/glucu_dom_sf"/>
</dbReference>
<dbReference type="EC" id="3.2.1.165" evidence="3"/>
<proteinExistence type="inferred from homology"/>
<dbReference type="InterPro" id="IPR006102">
    <property type="entry name" value="Ig-like_GH2"/>
</dbReference>
<dbReference type="AlphaFoldDB" id="A0A517YVH9"/>
<dbReference type="InterPro" id="IPR017853">
    <property type="entry name" value="GH"/>
</dbReference>
<dbReference type="KEGG" id="pcor:KS4_22940"/>
<dbReference type="EMBL" id="CP036425">
    <property type="protein sequence ID" value="QDU34229.1"/>
    <property type="molecule type" value="Genomic_DNA"/>
</dbReference>
<evidence type="ECO:0000313" key="3">
    <source>
        <dbReference type="EMBL" id="QDU34229.1"/>
    </source>
</evidence>
<dbReference type="GO" id="GO:0005975">
    <property type="term" value="P:carbohydrate metabolic process"/>
    <property type="evidence" value="ECO:0007669"/>
    <property type="project" value="InterPro"/>
</dbReference>
<sequence length="345" mass="38021">MACIPIITITTVYSGRIIGTLTVTQLDTIINTIARTISPSPILNFHPSDLPQSGVSRITNLFAFKLADTNLSGNCWNHLNPVNTGSLLPMSCDLRLASVSPQIRYVDTDRAIVDVLFAVTPVEPSSPKFNPEAKIEVLLDIDGADGFHDEGRAHVRLNQGMGCVRFEIVHPQRWWPANMGEQPLYELTIGLLVDQIITDSTGVLFGLSSVRQDPFTEMSLDPTLLVNGEVCDIESIVIVDQYEDQNLLPESGGSLLVVRDHFAPDVLFEAADRAGILLIQCFPEIEETDTDEQISQAINRISPHPSLAGWYVGNHGDKSQKIADRIKKVDPTHTIFHEFPLVYAA</sequence>
<dbReference type="InterPro" id="IPR013783">
    <property type="entry name" value="Ig-like_fold"/>
</dbReference>
<dbReference type="Proteomes" id="UP000317369">
    <property type="component" value="Chromosome"/>
</dbReference>
<dbReference type="GO" id="GO:0052761">
    <property type="term" value="F:exo-1,4-beta-D-glucosaminidase activity"/>
    <property type="evidence" value="ECO:0007669"/>
    <property type="project" value="UniProtKB-EC"/>
</dbReference>
<dbReference type="SUPFAM" id="SSF51445">
    <property type="entry name" value="(Trans)glycosidases"/>
    <property type="match status" value="1"/>
</dbReference>
<protein>
    <submittedName>
        <fullName evidence="3">Exo-beta-D-glucosaminidase</fullName>
        <ecNumber evidence="3">3.2.1.165</ecNumber>
    </submittedName>
</protein>
<keyword evidence="3" id="KW-0378">Hydrolase</keyword>
<name>A0A517YVH9_9BACT</name>
<feature type="domain" description="Glycoside hydrolase family 2 immunoglobulin-like beta-sandwich" evidence="2">
    <location>
        <begin position="134"/>
        <end position="206"/>
    </location>
</feature>
<dbReference type="SUPFAM" id="SSF49303">
    <property type="entry name" value="beta-Galactosidase/glucuronidase domain"/>
    <property type="match status" value="1"/>
</dbReference>
<organism evidence="3 4">
    <name type="scientific">Poriferisphaera corsica</name>
    <dbReference type="NCBI Taxonomy" id="2528020"/>
    <lineage>
        <taxon>Bacteria</taxon>
        <taxon>Pseudomonadati</taxon>
        <taxon>Planctomycetota</taxon>
        <taxon>Phycisphaerae</taxon>
        <taxon>Phycisphaerales</taxon>
        <taxon>Phycisphaeraceae</taxon>
        <taxon>Poriferisphaera</taxon>
    </lineage>
</organism>
<evidence type="ECO:0000256" key="1">
    <source>
        <dbReference type="ARBA" id="ARBA00007401"/>
    </source>
</evidence>
<dbReference type="Gene3D" id="2.60.40.10">
    <property type="entry name" value="Immunoglobulins"/>
    <property type="match status" value="1"/>
</dbReference>
<dbReference type="Gene3D" id="3.20.20.80">
    <property type="entry name" value="Glycosidases"/>
    <property type="match status" value="1"/>
</dbReference>
<comment type="similarity">
    <text evidence="1">Belongs to the glycosyl hydrolase 2 family.</text>
</comment>
<gene>
    <name evidence="3" type="primary">csxA_2</name>
    <name evidence="3" type="ORF">KS4_22940</name>
</gene>